<dbReference type="OrthoDB" id="432685at2759"/>
<dbReference type="PROSITE" id="PS00559">
    <property type="entry name" value="MOLYBDOPTERIN_EUK"/>
    <property type="match status" value="1"/>
</dbReference>
<evidence type="ECO:0000256" key="6">
    <source>
        <dbReference type="ARBA" id="ARBA00011738"/>
    </source>
</evidence>
<evidence type="ECO:0000256" key="8">
    <source>
        <dbReference type="ARBA" id="ARBA00015499"/>
    </source>
</evidence>
<dbReference type="InterPro" id="IPR001199">
    <property type="entry name" value="Cyt_B5-like_heme/steroid-bd"/>
</dbReference>
<feature type="domain" description="FAD-binding FR-type" evidence="17">
    <location>
        <begin position="591"/>
        <end position="708"/>
    </location>
</feature>
<reference evidence="18 19" key="1">
    <citation type="submission" date="2016-03" db="EMBL/GenBank/DDBJ databases">
        <title>Choanephora cucurbitarum.</title>
        <authorList>
            <person name="Min B."/>
            <person name="Park H."/>
            <person name="Park J.-H."/>
            <person name="Shin H.-D."/>
            <person name="Choi I.-G."/>
        </authorList>
    </citation>
    <scope>NUCLEOTIDE SEQUENCE [LARGE SCALE GENOMIC DNA]</scope>
    <source>
        <strain evidence="18 19">KUS-F28377</strain>
    </source>
</reference>
<dbReference type="SMART" id="SM01117">
    <property type="entry name" value="Cyt-b5"/>
    <property type="match status" value="1"/>
</dbReference>
<dbReference type="SUPFAM" id="SSF81296">
    <property type="entry name" value="E set domains"/>
    <property type="match status" value="1"/>
</dbReference>
<dbReference type="InterPro" id="IPR000572">
    <property type="entry name" value="OxRdtase_Mopterin-bd_dom"/>
</dbReference>
<evidence type="ECO:0000256" key="4">
    <source>
        <dbReference type="ARBA" id="ARBA00003838"/>
    </source>
</evidence>
<dbReference type="GO" id="GO:0043546">
    <property type="term" value="F:molybdopterin cofactor binding"/>
    <property type="evidence" value="ECO:0007669"/>
    <property type="project" value="InterPro"/>
</dbReference>
<dbReference type="FunFam" id="3.90.420.10:FF:000003">
    <property type="entry name" value="Nitrate reductase"/>
    <property type="match status" value="1"/>
</dbReference>
<evidence type="ECO:0000256" key="15">
    <source>
        <dbReference type="ARBA" id="ARBA00049155"/>
    </source>
</evidence>
<dbReference type="InterPro" id="IPR022407">
    <property type="entry name" value="OxRdtase_Mopterin_BS"/>
</dbReference>
<dbReference type="InterPro" id="IPR001433">
    <property type="entry name" value="OxRdtase_FAD/NAD-bd"/>
</dbReference>
<dbReference type="InterPro" id="IPR039261">
    <property type="entry name" value="FNR_nucleotide-bd"/>
</dbReference>
<keyword evidence="13" id="KW-0408">Iron</keyword>
<evidence type="ECO:0000256" key="13">
    <source>
        <dbReference type="ARBA" id="ARBA00023004"/>
    </source>
</evidence>
<dbReference type="Pfam" id="PF03404">
    <property type="entry name" value="Mo-co_dimer"/>
    <property type="match status" value="1"/>
</dbReference>
<evidence type="ECO:0000256" key="12">
    <source>
        <dbReference type="ARBA" id="ARBA00023002"/>
    </source>
</evidence>
<dbReference type="Proteomes" id="UP000093000">
    <property type="component" value="Unassembled WGS sequence"/>
</dbReference>
<dbReference type="PANTHER" id="PTHR19372:SF7">
    <property type="entry name" value="SULFITE OXIDASE, MITOCHONDRIAL"/>
    <property type="match status" value="1"/>
</dbReference>
<dbReference type="Pfam" id="PF00175">
    <property type="entry name" value="NAD_binding_1"/>
    <property type="match status" value="1"/>
</dbReference>
<gene>
    <name evidence="18" type="primary">NIA1</name>
    <name evidence="18" type="ORF">A0J61_06112</name>
</gene>
<evidence type="ECO:0000256" key="5">
    <source>
        <dbReference type="ARBA" id="ARBA00006253"/>
    </source>
</evidence>
<dbReference type="EMBL" id="LUGH01000353">
    <property type="protein sequence ID" value="OBZ85839.1"/>
    <property type="molecule type" value="Genomic_DNA"/>
</dbReference>
<protein>
    <recommendedName>
        <fullName evidence="8">Nitrate reductase [NADPH]</fullName>
        <ecNumber evidence="7">1.7.1.3</ecNumber>
    </recommendedName>
</protein>
<dbReference type="GO" id="GO:0050464">
    <property type="term" value="F:nitrate reductase (NADPH) activity"/>
    <property type="evidence" value="ECO:0007669"/>
    <property type="project" value="UniProtKB-EC"/>
</dbReference>
<dbReference type="Gene3D" id="3.40.50.80">
    <property type="entry name" value="Nucleotide-binding domain of ferredoxin-NADP reductase (FNR) module"/>
    <property type="match status" value="1"/>
</dbReference>
<dbReference type="SUPFAM" id="SSF55856">
    <property type="entry name" value="Cytochrome b5-like heme/steroid binding domain"/>
    <property type="match status" value="1"/>
</dbReference>
<dbReference type="AlphaFoldDB" id="A0A1C7NAU0"/>
<dbReference type="InterPro" id="IPR014756">
    <property type="entry name" value="Ig_E-set"/>
</dbReference>
<keyword evidence="9" id="KW-0500">Molybdenum</keyword>
<dbReference type="Pfam" id="PF00970">
    <property type="entry name" value="FAD_binding_6"/>
    <property type="match status" value="1"/>
</dbReference>
<dbReference type="InterPro" id="IPR036400">
    <property type="entry name" value="Cyt_B5-like_heme/steroid_sf"/>
</dbReference>
<dbReference type="PANTHER" id="PTHR19372">
    <property type="entry name" value="SULFITE REDUCTASE"/>
    <property type="match status" value="1"/>
</dbReference>
<dbReference type="Gene3D" id="2.40.30.10">
    <property type="entry name" value="Translation factors"/>
    <property type="match status" value="1"/>
</dbReference>
<dbReference type="SUPFAM" id="SSF63380">
    <property type="entry name" value="Riboflavin synthase domain-like"/>
    <property type="match status" value="1"/>
</dbReference>
<dbReference type="GO" id="GO:0006790">
    <property type="term" value="P:sulfur compound metabolic process"/>
    <property type="evidence" value="ECO:0007669"/>
    <property type="project" value="TreeGrafter"/>
</dbReference>
<dbReference type="InterPro" id="IPR017938">
    <property type="entry name" value="Riboflavin_synthase-like_b-brl"/>
</dbReference>
<dbReference type="GO" id="GO:0020037">
    <property type="term" value="F:heme binding"/>
    <property type="evidence" value="ECO:0007669"/>
    <property type="project" value="InterPro"/>
</dbReference>
<dbReference type="Gene3D" id="2.60.40.650">
    <property type="match status" value="1"/>
</dbReference>
<keyword evidence="10" id="KW-0349">Heme</keyword>
<dbReference type="Gene3D" id="3.90.420.10">
    <property type="entry name" value="Oxidoreductase, molybdopterin-binding domain"/>
    <property type="match status" value="1"/>
</dbReference>
<dbReference type="InterPro" id="IPR008335">
    <property type="entry name" value="Mopterin_OxRdtase_euk"/>
</dbReference>
<dbReference type="Pfam" id="PF00174">
    <property type="entry name" value="Oxidored_molyb"/>
    <property type="match status" value="1"/>
</dbReference>
<dbReference type="Pfam" id="PF00173">
    <property type="entry name" value="Cyt-b5"/>
    <property type="match status" value="1"/>
</dbReference>
<name>A0A1C7NAU0_9FUNG</name>
<organism evidence="18 19">
    <name type="scientific">Choanephora cucurbitarum</name>
    <dbReference type="NCBI Taxonomy" id="101091"/>
    <lineage>
        <taxon>Eukaryota</taxon>
        <taxon>Fungi</taxon>
        <taxon>Fungi incertae sedis</taxon>
        <taxon>Mucoromycota</taxon>
        <taxon>Mucoromycotina</taxon>
        <taxon>Mucoromycetes</taxon>
        <taxon>Mucorales</taxon>
        <taxon>Mucorineae</taxon>
        <taxon>Choanephoraceae</taxon>
        <taxon>Choanephoroideae</taxon>
        <taxon>Choanephora</taxon>
    </lineage>
</organism>
<evidence type="ECO:0000256" key="1">
    <source>
        <dbReference type="ARBA" id="ARBA00001924"/>
    </source>
</evidence>
<dbReference type="GO" id="GO:0042128">
    <property type="term" value="P:nitrate assimilation"/>
    <property type="evidence" value="ECO:0007669"/>
    <property type="project" value="UniProtKB-KW"/>
</dbReference>
<feature type="domain" description="Cytochrome b5 heme-binding" evidence="16">
    <location>
        <begin position="482"/>
        <end position="557"/>
    </location>
</feature>
<comment type="similarity">
    <text evidence="5">Belongs to the nitrate reductase family.</text>
</comment>
<dbReference type="EC" id="1.7.1.3" evidence="7"/>
<accession>A0A1C7NAU0</accession>
<keyword evidence="19" id="KW-1185">Reference proteome</keyword>
<dbReference type="FunFam" id="3.10.120.10:FF:000007">
    <property type="entry name" value="Sulfite oxidase, mitochondrial"/>
    <property type="match status" value="1"/>
</dbReference>
<dbReference type="PROSITE" id="PS51384">
    <property type="entry name" value="FAD_FR"/>
    <property type="match status" value="1"/>
</dbReference>
<comment type="caution">
    <text evidence="18">The sequence shown here is derived from an EMBL/GenBank/DDBJ whole genome shotgun (WGS) entry which is preliminary data.</text>
</comment>
<proteinExistence type="inferred from homology"/>
<keyword evidence="11" id="KW-0479">Metal-binding</keyword>
<evidence type="ECO:0000256" key="3">
    <source>
        <dbReference type="ARBA" id="ARBA00001974"/>
    </source>
</evidence>
<evidence type="ECO:0000256" key="9">
    <source>
        <dbReference type="ARBA" id="ARBA00022505"/>
    </source>
</evidence>
<comment type="catalytic activity">
    <reaction evidence="15">
        <text>nitrite + NADP(+) + H2O = nitrate + NADPH + H(+)</text>
        <dbReference type="Rhea" id="RHEA:19061"/>
        <dbReference type="ChEBI" id="CHEBI:15377"/>
        <dbReference type="ChEBI" id="CHEBI:15378"/>
        <dbReference type="ChEBI" id="CHEBI:16301"/>
        <dbReference type="ChEBI" id="CHEBI:17632"/>
        <dbReference type="ChEBI" id="CHEBI:57783"/>
        <dbReference type="ChEBI" id="CHEBI:58349"/>
        <dbReference type="EC" id="1.7.1.3"/>
    </reaction>
</comment>
<evidence type="ECO:0000259" key="17">
    <source>
        <dbReference type="PROSITE" id="PS51384"/>
    </source>
</evidence>
<dbReference type="PRINTS" id="PR00363">
    <property type="entry name" value="CYTOCHROMEB5"/>
</dbReference>
<evidence type="ECO:0000256" key="10">
    <source>
        <dbReference type="ARBA" id="ARBA00022617"/>
    </source>
</evidence>
<evidence type="ECO:0000256" key="7">
    <source>
        <dbReference type="ARBA" id="ARBA00012673"/>
    </source>
</evidence>
<dbReference type="PROSITE" id="PS50255">
    <property type="entry name" value="CYTOCHROME_B5_2"/>
    <property type="match status" value="1"/>
</dbReference>
<dbReference type="SUPFAM" id="SSF56524">
    <property type="entry name" value="Oxidoreductase molybdopterin-binding domain"/>
    <property type="match status" value="1"/>
</dbReference>
<dbReference type="InterPro" id="IPR005066">
    <property type="entry name" value="MoCF_OxRdtse_dimer"/>
</dbReference>
<dbReference type="InterPro" id="IPR036374">
    <property type="entry name" value="OxRdtase_Mopterin-bd_sf"/>
</dbReference>
<evidence type="ECO:0000313" key="18">
    <source>
        <dbReference type="EMBL" id="OBZ85839.1"/>
    </source>
</evidence>
<dbReference type="SUPFAM" id="SSF52343">
    <property type="entry name" value="Ferredoxin reductase-like, C-terminal NADP-linked domain"/>
    <property type="match status" value="1"/>
</dbReference>
<evidence type="ECO:0000256" key="14">
    <source>
        <dbReference type="ARBA" id="ARBA00023063"/>
    </source>
</evidence>
<dbReference type="CDD" id="cd06183">
    <property type="entry name" value="cyt_b5_reduct_like"/>
    <property type="match status" value="1"/>
</dbReference>
<comment type="function">
    <text evidence="4">Nitrate reductase is a key enzyme involved in the first step of nitrate assimilation in plants, fungi and bacteria.</text>
</comment>
<dbReference type="GO" id="GO:0008482">
    <property type="term" value="F:sulfite oxidase activity"/>
    <property type="evidence" value="ECO:0007669"/>
    <property type="project" value="TreeGrafter"/>
</dbReference>
<dbReference type="PRINTS" id="PR00406">
    <property type="entry name" value="CYTB5RDTASE"/>
</dbReference>
<comment type="cofactor">
    <cofactor evidence="3">
        <name>FAD</name>
        <dbReference type="ChEBI" id="CHEBI:57692"/>
    </cofactor>
</comment>
<dbReference type="PRINTS" id="PR00407">
    <property type="entry name" value="EUMOPTERIN"/>
</dbReference>
<comment type="cofactor">
    <cofactor evidence="1">
        <name>Mo-molybdopterin</name>
        <dbReference type="ChEBI" id="CHEBI:71302"/>
    </cofactor>
</comment>
<evidence type="ECO:0000313" key="19">
    <source>
        <dbReference type="Proteomes" id="UP000093000"/>
    </source>
</evidence>
<evidence type="ECO:0000256" key="2">
    <source>
        <dbReference type="ARBA" id="ARBA00001971"/>
    </source>
</evidence>
<dbReference type="Gene3D" id="3.10.120.10">
    <property type="entry name" value="Cytochrome b5-like heme/steroid binding domain"/>
    <property type="match status" value="1"/>
</dbReference>
<sequence length="786" mass="88038">MAPNIELVLEQPHLLGLDAPTGKIDPIDATTPDAHVSRDPRLIRLTGKHPLNAEPPVKSLIESGFITSNSLHVVRNHGPVPLNDSNTHVISIGGLVNHPVMITMSQLLELPSVTLPVTICCAGNRRKEQNMIKPSIGFSWGPAGVGTAYWTGVYLRDVINTFAGGLKPEALHICMEGNDSTAKGPYGTSLTVQRAMSPEYDVMLAYKMNGEPLPYDHGYPVRSIVPGCIGGRSVKWLSKIEATTYISRNPFQDADNKVFPPTVLSADQATTENWWSNPDYSVYDLNINSVIAAPFHGTQVLLDDLNKLITLKGYAYGGSNRKVTRCEITIDDGKTWKLATIHTELKKKADAYAAVHFDKSMQRPNKSYSETRNWTWVHWSLELPITDLLGAKEICLRCWNDANNSQPKDMTWSLMGMLNNCWYRVRVHLVREPALALLFQHPTTLPGDKTLEGISLSGWMEEENASKLSTEKKKSQGSDDNLKLFSEEEVAKHDTEDDCWLIYNEKVYNCTSFLTKHPGGASSIILAAGTDCTDEFDAIHSQKAKDMFEDYLIGKIKTKATIETKAQPQEEPIEEVVSKEEAHTAAYFEPKTWKKLVLQNKECLSPTLFRFTFSIPEEHYDNSHLSLPVGMHVFLKLKEDINDCSPKPKMVIRAYTPSKVSKKTIEFVIKVYFPYNNVPGGRLTTALNCIRVGESIDFKGPVGEIEYHGNGELSIHQKRRNVKQIGMIAGGTGITPMWQIIQALEHDQERPLVSLIYCARSINEIIFHKELDILQSRYGSDKFKVR</sequence>
<evidence type="ECO:0000256" key="11">
    <source>
        <dbReference type="ARBA" id="ARBA00022723"/>
    </source>
</evidence>
<dbReference type="InterPro" id="IPR017927">
    <property type="entry name" value="FAD-bd_FR_type"/>
</dbReference>
<comment type="subunit">
    <text evidence="6">Homodimer.</text>
</comment>
<dbReference type="PROSITE" id="PS00191">
    <property type="entry name" value="CYTOCHROME_B5_1"/>
    <property type="match status" value="1"/>
</dbReference>
<comment type="cofactor">
    <cofactor evidence="2">
        <name>heme</name>
        <dbReference type="ChEBI" id="CHEBI:30413"/>
    </cofactor>
</comment>
<dbReference type="GO" id="GO:0030151">
    <property type="term" value="F:molybdenum ion binding"/>
    <property type="evidence" value="ECO:0007669"/>
    <property type="project" value="InterPro"/>
</dbReference>
<keyword evidence="14" id="KW-0534">Nitrate assimilation</keyword>
<evidence type="ECO:0000259" key="16">
    <source>
        <dbReference type="PROSITE" id="PS50255"/>
    </source>
</evidence>
<dbReference type="STRING" id="101091.A0A1C7NAU0"/>
<dbReference type="InterPro" id="IPR008333">
    <property type="entry name" value="Cbr1-like_FAD-bd_dom"/>
</dbReference>
<dbReference type="InParanoid" id="A0A1C7NAU0"/>
<keyword evidence="12" id="KW-0560">Oxidoreductase</keyword>
<dbReference type="InterPro" id="IPR018506">
    <property type="entry name" value="Cyt_B5_heme-BS"/>
</dbReference>